<dbReference type="GeneID" id="112457718"/>
<dbReference type="RefSeq" id="XP_024876687.1">
    <property type="nucleotide sequence ID" value="XM_025020919.1"/>
</dbReference>
<sequence>MRGRRMTVEDEAREEECARGRGTVTLWSARKFYTAKKKLQYTSRLRKYKWQTISQGGSLLRTRKRVLSDPLKLQKCEREVVSRLLLENFVFVDYSRFYLLNLSLLK</sequence>
<name>A0A6J1Q3E1_9HYME</name>
<evidence type="ECO:0000313" key="1">
    <source>
        <dbReference type="Proteomes" id="UP000504618"/>
    </source>
</evidence>
<proteinExistence type="predicted"/>
<dbReference type="Proteomes" id="UP000504618">
    <property type="component" value="Unplaced"/>
</dbReference>
<accession>A0A6J1Q3E1</accession>
<reference evidence="2" key="1">
    <citation type="submission" date="2025-08" db="UniProtKB">
        <authorList>
            <consortium name="RefSeq"/>
        </authorList>
    </citation>
    <scope>IDENTIFICATION</scope>
    <source>
        <tissue evidence="2">Whole body</tissue>
    </source>
</reference>
<dbReference type="AlphaFoldDB" id="A0A6J1Q3E1"/>
<gene>
    <name evidence="2" type="primary">LOC112457718</name>
</gene>
<keyword evidence="1" id="KW-1185">Reference proteome</keyword>
<organism evidence="1 2">
    <name type="scientific">Temnothorax curvispinosus</name>
    <dbReference type="NCBI Taxonomy" id="300111"/>
    <lineage>
        <taxon>Eukaryota</taxon>
        <taxon>Metazoa</taxon>
        <taxon>Ecdysozoa</taxon>
        <taxon>Arthropoda</taxon>
        <taxon>Hexapoda</taxon>
        <taxon>Insecta</taxon>
        <taxon>Pterygota</taxon>
        <taxon>Neoptera</taxon>
        <taxon>Endopterygota</taxon>
        <taxon>Hymenoptera</taxon>
        <taxon>Apocrita</taxon>
        <taxon>Aculeata</taxon>
        <taxon>Formicoidea</taxon>
        <taxon>Formicidae</taxon>
        <taxon>Myrmicinae</taxon>
        <taxon>Temnothorax</taxon>
    </lineage>
</organism>
<protein>
    <submittedName>
        <fullName evidence="2">Uncharacterized protein LOC112457718 isoform X1</fullName>
    </submittedName>
</protein>
<evidence type="ECO:0000313" key="2">
    <source>
        <dbReference type="RefSeq" id="XP_024876687.1"/>
    </source>
</evidence>